<keyword evidence="2" id="KW-1185">Reference proteome</keyword>
<organism evidence="1 2">
    <name type="scientific">Triparma retinervis</name>
    <dbReference type="NCBI Taxonomy" id="2557542"/>
    <lineage>
        <taxon>Eukaryota</taxon>
        <taxon>Sar</taxon>
        <taxon>Stramenopiles</taxon>
        <taxon>Ochrophyta</taxon>
        <taxon>Bolidophyceae</taxon>
        <taxon>Parmales</taxon>
        <taxon>Triparmaceae</taxon>
        <taxon>Triparma</taxon>
    </lineage>
</organism>
<accession>A0A9W6ZGQ7</accession>
<sequence>MKFASRIGSSTFRSWSWWFGFGKCRCETGWSGSCCDDWSVSDWDAKVDAWNRGNSCEAQPGSACKEVSNSPAALDVTQSWKYEPDGDLDSQSKCEEANCMWVSCFESTNNQFNMPPADEMCSHCSGLWEGKCEWHSYEPGALAFAGPGKHCGFKYPSCPESKGKSCFCGQDAIDELREGWCNNGMGMATFCPSAIDHGDGRKQACSWNGWSITMDFNKDIPQQCEDWGVGVAGDPTHRTANKLTQDMEFKKVEPGAAVEGTQIGAAACFFLGAGGFLMKKRQHRQAPGAEKLELTGTGAAV</sequence>
<evidence type="ECO:0000313" key="1">
    <source>
        <dbReference type="EMBL" id="GMH49750.1"/>
    </source>
</evidence>
<dbReference type="EMBL" id="BRXZ01003204">
    <property type="protein sequence ID" value="GMH49750.1"/>
    <property type="molecule type" value="Genomic_DNA"/>
</dbReference>
<dbReference type="Proteomes" id="UP001165082">
    <property type="component" value="Unassembled WGS sequence"/>
</dbReference>
<reference evidence="1" key="1">
    <citation type="submission" date="2022-07" db="EMBL/GenBank/DDBJ databases">
        <title>Genome analysis of Parmales, a sister group of diatoms, reveals the evolutionary specialization of diatoms from phago-mixotrophs to photoautotrophs.</title>
        <authorList>
            <person name="Ban H."/>
            <person name="Sato S."/>
            <person name="Yoshikawa S."/>
            <person name="Kazumasa Y."/>
            <person name="Nakamura Y."/>
            <person name="Ichinomiya M."/>
            <person name="Saitoh K."/>
            <person name="Sato N."/>
            <person name="Blanc-Mathieu R."/>
            <person name="Endo H."/>
            <person name="Kuwata A."/>
            <person name="Ogata H."/>
        </authorList>
    </citation>
    <scope>NUCLEOTIDE SEQUENCE</scope>
</reference>
<dbReference type="AlphaFoldDB" id="A0A9W6ZGQ7"/>
<comment type="caution">
    <text evidence="1">The sequence shown here is derived from an EMBL/GenBank/DDBJ whole genome shotgun (WGS) entry which is preliminary data.</text>
</comment>
<protein>
    <submittedName>
        <fullName evidence="1">Uncharacterized protein</fullName>
    </submittedName>
</protein>
<proteinExistence type="predicted"/>
<name>A0A9W6ZGQ7_9STRA</name>
<dbReference type="OrthoDB" id="200814at2759"/>
<evidence type="ECO:0000313" key="2">
    <source>
        <dbReference type="Proteomes" id="UP001165082"/>
    </source>
</evidence>
<gene>
    <name evidence="1" type="ORF">TrRE_jg9152</name>
</gene>